<dbReference type="Proteomes" id="UP000184268">
    <property type="component" value="Unassembled WGS sequence"/>
</dbReference>
<evidence type="ECO:0000313" key="2">
    <source>
        <dbReference type="EMBL" id="SHI23115.1"/>
    </source>
</evidence>
<accession>A0A1M5ZFS0</accession>
<dbReference type="EMBL" id="FQXG01000011">
    <property type="protein sequence ID" value="SHI23115.1"/>
    <property type="molecule type" value="Genomic_DNA"/>
</dbReference>
<organism evidence="2 3">
    <name type="scientific">Ferrimonas marina</name>
    <dbReference type="NCBI Taxonomy" id="299255"/>
    <lineage>
        <taxon>Bacteria</taxon>
        <taxon>Pseudomonadati</taxon>
        <taxon>Pseudomonadota</taxon>
        <taxon>Gammaproteobacteria</taxon>
        <taxon>Alteromonadales</taxon>
        <taxon>Ferrimonadaceae</taxon>
        <taxon>Ferrimonas</taxon>
    </lineage>
</organism>
<name>A0A1M5ZFS0_9GAMM</name>
<keyword evidence="3" id="KW-1185">Reference proteome</keyword>
<dbReference type="RefSeq" id="WP_067662279.1">
    <property type="nucleotide sequence ID" value="NZ_FQXG01000011.1"/>
</dbReference>
<reference evidence="2 3" key="1">
    <citation type="submission" date="2016-11" db="EMBL/GenBank/DDBJ databases">
        <authorList>
            <person name="Jaros S."/>
            <person name="Januszkiewicz K."/>
            <person name="Wedrychowicz H."/>
        </authorList>
    </citation>
    <scope>NUCLEOTIDE SEQUENCE [LARGE SCALE GENOMIC DNA]</scope>
    <source>
        <strain evidence="2 3">DSM 16917</strain>
    </source>
</reference>
<feature type="region of interest" description="Disordered" evidence="1">
    <location>
        <begin position="129"/>
        <end position="149"/>
    </location>
</feature>
<dbReference type="STRING" id="299255.SAMN02745129_0252"/>
<protein>
    <submittedName>
        <fullName evidence="2">Uncharacterized protein</fullName>
    </submittedName>
</protein>
<gene>
    <name evidence="2" type="ORF">SAMN02745129_0252</name>
</gene>
<dbReference type="AlphaFoldDB" id="A0A1M5ZFS0"/>
<evidence type="ECO:0000256" key="1">
    <source>
        <dbReference type="SAM" id="MobiDB-lite"/>
    </source>
</evidence>
<feature type="compositionally biased region" description="Basic and acidic residues" evidence="1">
    <location>
        <begin position="135"/>
        <end position="149"/>
    </location>
</feature>
<sequence length="149" mass="17327">MKINSSRQLPGFTLFELFYAKQQCGNRALVFVGTAQSRSALGRAPWPTHLELEQEDGDRLQLALVPVRLDEHKMGFKLSQQHHEQLLVELQKRSKVAVDIAGIRWFLGSRRLVQLCTWERQEPKQFAQLGQPAMRRQDQPDARRWSAHR</sequence>
<proteinExistence type="predicted"/>
<evidence type="ECO:0000313" key="3">
    <source>
        <dbReference type="Proteomes" id="UP000184268"/>
    </source>
</evidence>